<dbReference type="OrthoDB" id="5397754at2"/>
<dbReference type="InterPro" id="IPR010995">
    <property type="entry name" value="DNA_repair_Rad51/TF_NusA_a-hlx"/>
</dbReference>
<dbReference type="RefSeq" id="WP_145024628.1">
    <property type="nucleotide sequence ID" value="NZ_VLLN01000024.1"/>
</dbReference>
<keyword evidence="2" id="KW-1185">Reference proteome</keyword>
<evidence type="ECO:0000313" key="2">
    <source>
        <dbReference type="Proteomes" id="UP000319449"/>
    </source>
</evidence>
<protein>
    <submittedName>
        <fullName evidence="1">Helix-hairpin-helix protein</fullName>
    </submittedName>
</protein>
<dbReference type="SUPFAM" id="SSF47794">
    <property type="entry name" value="Rad51 N-terminal domain-like"/>
    <property type="match status" value="1"/>
</dbReference>
<name>A0A562VG44_9BACT</name>
<gene>
    <name evidence="1" type="ORF">JN12_03221</name>
</gene>
<evidence type="ECO:0000313" key="1">
    <source>
        <dbReference type="EMBL" id="TWJ16862.1"/>
    </source>
</evidence>
<reference evidence="1 2" key="1">
    <citation type="submission" date="2019-07" db="EMBL/GenBank/DDBJ databases">
        <title>Genomic Encyclopedia of Archaeal and Bacterial Type Strains, Phase II (KMG-II): from individual species to whole genera.</title>
        <authorList>
            <person name="Goeker M."/>
        </authorList>
    </citation>
    <scope>NUCLEOTIDE SEQUENCE [LARGE SCALE GENOMIC DNA]</scope>
    <source>
        <strain evidence="1 2">ATCC BAA-1139</strain>
    </source>
</reference>
<accession>A0A562VG44</accession>
<organism evidence="1 2">
    <name type="scientific">Geobacter argillaceus</name>
    <dbReference type="NCBI Taxonomy" id="345631"/>
    <lineage>
        <taxon>Bacteria</taxon>
        <taxon>Pseudomonadati</taxon>
        <taxon>Thermodesulfobacteriota</taxon>
        <taxon>Desulfuromonadia</taxon>
        <taxon>Geobacterales</taxon>
        <taxon>Geobacteraceae</taxon>
        <taxon>Geobacter</taxon>
    </lineage>
</organism>
<dbReference type="EMBL" id="VLLN01000024">
    <property type="protein sequence ID" value="TWJ16862.1"/>
    <property type="molecule type" value="Genomic_DNA"/>
</dbReference>
<proteinExistence type="predicted"/>
<dbReference type="AlphaFoldDB" id="A0A562VG44"/>
<dbReference type="GO" id="GO:0000166">
    <property type="term" value="F:nucleotide binding"/>
    <property type="evidence" value="ECO:0007669"/>
    <property type="project" value="InterPro"/>
</dbReference>
<dbReference type="Gene3D" id="1.10.150.20">
    <property type="entry name" value="5' to 3' exonuclease, C-terminal subdomain"/>
    <property type="match status" value="1"/>
</dbReference>
<comment type="caution">
    <text evidence="1">The sequence shown here is derived from an EMBL/GenBank/DDBJ whole genome shotgun (WGS) entry which is preliminary data.</text>
</comment>
<dbReference type="Pfam" id="PF14520">
    <property type="entry name" value="HHH_5"/>
    <property type="match status" value="1"/>
</dbReference>
<sequence>MKAPDRELLQLKGVGEILGKRFIEAGLDSCAKIVEAGVDGLKRIKGLNPRILDSLLEQAGQVAAVATVNRENRVNELKQSVVGLRETVQGLVTASRERFPKDLSGRKGRALTKDLVKIMDALDEIEKKLPKRLTRAGKGLLKAEKRMSCLTDATLPKISKGLKKARKSLRRVLA</sequence>
<dbReference type="Proteomes" id="UP000319449">
    <property type="component" value="Unassembled WGS sequence"/>
</dbReference>